<dbReference type="InterPro" id="IPR036282">
    <property type="entry name" value="Glutathione-S-Trfase_C_sf"/>
</dbReference>
<evidence type="ECO:0000313" key="4">
    <source>
        <dbReference type="Proteomes" id="UP001194746"/>
    </source>
</evidence>
<dbReference type="SUPFAM" id="SSF47616">
    <property type="entry name" value="GST C-terminal domain-like"/>
    <property type="match status" value="1"/>
</dbReference>
<organism evidence="3 4">
    <name type="scientific">Aspergillus nanangensis</name>
    <dbReference type="NCBI Taxonomy" id="2582783"/>
    <lineage>
        <taxon>Eukaryota</taxon>
        <taxon>Fungi</taxon>
        <taxon>Dikarya</taxon>
        <taxon>Ascomycota</taxon>
        <taxon>Pezizomycotina</taxon>
        <taxon>Eurotiomycetes</taxon>
        <taxon>Eurotiomycetidae</taxon>
        <taxon>Eurotiales</taxon>
        <taxon>Aspergillaceae</taxon>
        <taxon>Aspergillus</taxon>
        <taxon>Aspergillus subgen. Circumdati</taxon>
    </lineage>
</organism>
<dbReference type="GO" id="GO:0007030">
    <property type="term" value="P:Golgi organization"/>
    <property type="evidence" value="ECO:0007669"/>
    <property type="project" value="TreeGrafter"/>
</dbReference>
<reference evidence="3" key="1">
    <citation type="journal article" date="2019" name="Beilstein J. Org. Chem.">
        <title>Nanangenines: drimane sesquiterpenoids as the dominant metabolite cohort of a novel Australian fungus, Aspergillus nanangensis.</title>
        <authorList>
            <person name="Lacey H.J."/>
            <person name="Gilchrist C.L.M."/>
            <person name="Crombie A."/>
            <person name="Kalaitzis J.A."/>
            <person name="Vuong D."/>
            <person name="Rutledge P.J."/>
            <person name="Turner P."/>
            <person name="Pitt J.I."/>
            <person name="Lacey E."/>
            <person name="Chooi Y.H."/>
            <person name="Piggott A.M."/>
        </authorList>
    </citation>
    <scope>NUCLEOTIDE SEQUENCE</scope>
    <source>
        <strain evidence="3">MST-FP2251</strain>
    </source>
</reference>
<dbReference type="GO" id="GO:0005794">
    <property type="term" value="C:Golgi apparatus"/>
    <property type="evidence" value="ECO:0007669"/>
    <property type="project" value="TreeGrafter"/>
</dbReference>
<dbReference type="Pfam" id="PF14497">
    <property type="entry name" value="GST_C_3"/>
    <property type="match status" value="1"/>
</dbReference>
<dbReference type="AlphaFoldDB" id="A0AAD4GZ53"/>
<keyword evidence="4" id="KW-1185">Reference proteome</keyword>
<dbReference type="PROSITE" id="PS50404">
    <property type="entry name" value="GST_NTER"/>
    <property type="match status" value="1"/>
</dbReference>
<evidence type="ECO:0000256" key="1">
    <source>
        <dbReference type="SAM" id="MobiDB-lite"/>
    </source>
</evidence>
<reference evidence="3" key="2">
    <citation type="submission" date="2020-02" db="EMBL/GenBank/DDBJ databases">
        <authorList>
            <person name="Gilchrist C.L.M."/>
            <person name="Chooi Y.-H."/>
        </authorList>
    </citation>
    <scope>NUCLEOTIDE SEQUENCE</scope>
    <source>
        <strain evidence="3">MST-FP2251</strain>
    </source>
</reference>
<dbReference type="InterPro" id="IPR004046">
    <property type="entry name" value="GST_C"/>
</dbReference>
<dbReference type="Pfam" id="PF13417">
    <property type="entry name" value="GST_N_3"/>
    <property type="match status" value="1"/>
</dbReference>
<name>A0AAD4GZ53_ASPNN</name>
<evidence type="ECO:0000259" key="2">
    <source>
        <dbReference type="PROSITE" id="PS50404"/>
    </source>
</evidence>
<dbReference type="Gene3D" id="1.20.1050.130">
    <property type="match status" value="1"/>
</dbReference>
<dbReference type="Proteomes" id="UP001194746">
    <property type="component" value="Unassembled WGS sequence"/>
</dbReference>
<dbReference type="EMBL" id="VCAU01000003">
    <property type="protein sequence ID" value="KAF9894717.1"/>
    <property type="molecule type" value="Genomic_DNA"/>
</dbReference>
<evidence type="ECO:0000313" key="3">
    <source>
        <dbReference type="EMBL" id="KAF9894717.1"/>
    </source>
</evidence>
<dbReference type="PANTHER" id="PTHR17985">
    <property type="entry name" value="SER/THR-RICH PROTEIN T10 IN DGCR REGION"/>
    <property type="match status" value="1"/>
</dbReference>
<feature type="region of interest" description="Disordered" evidence="1">
    <location>
        <begin position="389"/>
        <end position="408"/>
    </location>
</feature>
<gene>
    <name evidence="3" type="ORF">FE257_006607</name>
</gene>
<dbReference type="GO" id="GO:0009306">
    <property type="term" value="P:protein secretion"/>
    <property type="evidence" value="ECO:0007669"/>
    <property type="project" value="TreeGrafter"/>
</dbReference>
<feature type="domain" description="GST N-terminal" evidence="2">
    <location>
        <begin position="9"/>
        <end position="95"/>
    </location>
</feature>
<dbReference type="InterPro" id="IPR036249">
    <property type="entry name" value="Thioredoxin-like_sf"/>
</dbReference>
<dbReference type="Pfam" id="PF05742">
    <property type="entry name" value="TANGO2"/>
    <property type="match status" value="1"/>
</dbReference>
<protein>
    <recommendedName>
        <fullName evidence="2">GST N-terminal domain-containing protein</fullName>
    </recommendedName>
</protein>
<comment type="caution">
    <text evidence="3">The sequence shown here is derived from an EMBL/GenBank/DDBJ whole genome shotgun (WGS) entry which is preliminary data.</text>
</comment>
<dbReference type="InterPro" id="IPR008551">
    <property type="entry name" value="TANGO2"/>
</dbReference>
<dbReference type="SUPFAM" id="SSF52833">
    <property type="entry name" value="Thioredoxin-like"/>
    <property type="match status" value="1"/>
</dbReference>
<proteinExistence type="predicted"/>
<dbReference type="PANTHER" id="PTHR17985:SF8">
    <property type="entry name" value="TRANSPORT AND GOLGI ORGANIZATION PROTEIN 2 HOMOLOG"/>
    <property type="match status" value="1"/>
</dbReference>
<sequence>MNVFEDQRGQITLYAPPGSRNGATIAILLEELKLPYRLRVASKGEEVEAAPVPLQARNSSGLPLLTNFQSDGEHVSICGAEAILEYLLERYDEDYRVSYPKDSSEYREMIGWLDLVFPHVNRNQEASPARFNMEAVDDGIAFARKALSLYLNLEQHLQKTGTRYLVGNKCTIADFAHFPYVAAAGDTGLDLESEFARDLARPVHGTWLGISKQGRLAILTNFHEVCREKAIGRCSRGEIVNSWLTQPAESTQTVHDFLAKYTSDGYMTGIGGFNLICGNIMEPLAVLSNRSSSAKEVHWVADQPGQTVGVSNTSFDDRSWAKVVQGEKNVARAIEDHVGQGEEEDALVQRLLGAISIDTLPRLDGDAELEAYMDYLPESVFVPTIGRPETREGPVDNESPLPGAPDGTPKAAYFHGLYGTQKQTVVLVAHDGRVRFFERTLFDQDSRPESLGSRDISFEFVCEK</sequence>
<dbReference type="InterPro" id="IPR004045">
    <property type="entry name" value="Glutathione_S-Trfase_N"/>
</dbReference>
<accession>A0AAD4GZ53</accession>